<evidence type="ECO:0000256" key="1">
    <source>
        <dbReference type="PROSITE-ProRule" id="PRU00339"/>
    </source>
</evidence>
<evidence type="ECO:0000259" key="3">
    <source>
        <dbReference type="Pfam" id="PF13717"/>
    </source>
</evidence>
<feature type="compositionally biased region" description="Pro residues" evidence="2">
    <location>
        <begin position="82"/>
        <end position="91"/>
    </location>
</feature>
<protein>
    <submittedName>
        <fullName evidence="4">Tetratricopeptide repeat protein</fullName>
    </submittedName>
</protein>
<dbReference type="EMBL" id="VIFM01000066">
    <property type="protein sequence ID" value="TQF14535.1"/>
    <property type="molecule type" value="Genomic_DNA"/>
</dbReference>
<dbReference type="SUPFAM" id="SSF48452">
    <property type="entry name" value="TPR-like"/>
    <property type="match status" value="2"/>
</dbReference>
<name>A0A540WZW3_9BACT</name>
<gene>
    <name evidence="4" type="ORF">FJV41_18310</name>
</gene>
<dbReference type="Gene3D" id="1.25.40.10">
    <property type="entry name" value="Tetratricopeptide repeat domain"/>
    <property type="match status" value="2"/>
</dbReference>
<dbReference type="NCBIfam" id="TIGR02098">
    <property type="entry name" value="MJ0042_CXXC"/>
    <property type="match status" value="1"/>
</dbReference>
<dbReference type="OrthoDB" id="5482362at2"/>
<proteinExistence type="predicted"/>
<keyword evidence="1" id="KW-0802">TPR repeat</keyword>
<sequence>MRIVCQKCAAAYAIDDRLITAKGVRAQCPRCRNLQLVRRDPSAVPSGDVPAAPPRPSAPTPASSAPPPADDLFGDFGNPPAAVEPPAPPQARPAKAAAPEADLFADFGALPAPSPATAPPVDPFAALGPAPESSGGGDPLLDFLGPAPTAPPAPVARISSEPGAVPVSVAPPAAAAPQRTAAAPVAAAAPKPATMGCRTCNKPLLDPFDQALGICDDCRQREPAGGAPKAAAPVPVAAPGTADFLPPLTAPEEGGADSLELMPREGSRAASGVPSLGSEPRSNPRAASGAARSQSNVRSGSAEMPGSRGSSGGGRWALVGGLTLLVVGTGVGGYFFVQHQEQERRRTESPPVAVIPEAVKAVLPRWKLKYLMLEGTSAERLAEGQQQLARDERSSYSEAEESFQQALLLDPRSDAAIAGYVQALALGRGAGLDESTFSEASALIEASESRAGRTPLLLLAHANLLLTRSRQSEPLDRAKALANELLVQAQATNEQKAEANLVLGRAYLSTSGGLARKHFDSAQQLAPEFKRIQYYRALAHESDGEYSLALETLRKRLTVDPRDWDSLAATSRIYQEVGEVGEARRLYEARVKADPGELRALLPLAVLRYQMEGNPATGVRELRALLKSRDSHGGRDVAEVLVHLAAAERAAGNSEAGVKSAEEALGLVKELPEAHLQVFLVALEQRDAARARKHLDGIKGRLEDRALELVLEGRLLLLEKKPAEALERFQDALTRDERRLDAQLLAGVAAAGAKRREDAFRALNLALRADPLRLEPRPVATRFWMRPSETVRGVEDVILSLAENAEDPGPYLYEGLLRFHQGDLDAADRHFRDVLESDANNAGALSYRALIALRRGNLAEARALSTRAVSAGRQLPVAHLAQGLVLAESRQVEPAKRSLREALGLSPTLLSAKARLAELEAAQRRDDARTQLVKVVGLDPAYLPAKRMLYLLER</sequence>
<dbReference type="InterPro" id="IPR019734">
    <property type="entry name" value="TPR_rpt"/>
</dbReference>
<comment type="caution">
    <text evidence="4">The sequence shown here is derived from an EMBL/GenBank/DDBJ whole genome shotgun (WGS) entry which is preliminary data.</text>
</comment>
<evidence type="ECO:0000256" key="2">
    <source>
        <dbReference type="SAM" id="MobiDB-lite"/>
    </source>
</evidence>
<dbReference type="Pfam" id="PF13717">
    <property type="entry name" value="Zn_ribbon_4"/>
    <property type="match status" value="1"/>
</dbReference>
<reference evidence="4 5" key="1">
    <citation type="submission" date="2019-06" db="EMBL/GenBank/DDBJ databases">
        <authorList>
            <person name="Livingstone P."/>
            <person name="Whitworth D."/>
        </authorList>
    </citation>
    <scope>NUCLEOTIDE SEQUENCE [LARGE SCALE GENOMIC DNA]</scope>
    <source>
        <strain evidence="4 5">AM401</strain>
    </source>
</reference>
<dbReference type="PANTHER" id="PTHR12558">
    <property type="entry name" value="CELL DIVISION CYCLE 16,23,27"/>
    <property type="match status" value="1"/>
</dbReference>
<dbReference type="SMART" id="SM00028">
    <property type="entry name" value="TPR"/>
    <property type="match status" value="8"/>
</dbReference>
<evidence type="ECO:0000313" key="4">
    <source>
        <dbReference type="EMBL" id="TQF14535.1"/>
    </source>
</evidence>
<feature type="compositionally biased region" description="Low complexity" evidence="2">
    <location>
        <begin position="223"/>
        <end position="242"/>
    </location>
</feature>
<keyword evidence="5" id="KW-1185">Reference proteome</keyword>
<feature type="region of interest" description="Disordered" evidence="2">
    <location>
        <begin position="223"/>
        <end position="313"/>
    </location>
</feature>
<accession>A0A540WZW3</accession>
<dbReference type="Pfam" id="PF13432">
    <property type="entry name" value="TPR_16"/>
    <property type="match status" value="1"/>
</dbReference>
<feature type="repeat" description="TPR" evidence="1">
    <location>
        <begin position="530"/>
        <end position="563"/>
    </location>
</feature>
<feature type="domain" description="Zinc finger/thioredoxin putative" evidence="3">
    <location>
        <begin position="1"/>
        <end position="33"/>
    </location>
</feature>
<dbReference type="PANTHER" id="PTHR12558:SF13">
    <property type="entry name" value="CELL DIVISION CYCLE PROTEIN 27 HOMOLOG"/>
    <property type="match status" value="1"/>
</dbReference>
<feature type="compositionally biased region" description="Pro residues" evidence="2">
    <location>
        <begin position="51"/>
        <end position="69"/>
    </location>
</feature>
<organism evidence="4 5">
    <name type="scientific">Myxococcus llanfairpwllgwyngyllgogerychwyrndrobwllllantysiliogogogochensis</name>
    <dbReference type="NCBI Taxonomy" id="2590453"/>
    <lineage>
        <taxon>Bacteria</taxon>
        <taxon>Pseudomonadati</taxon>
        <taxon>Myxococcota</taxon>
        <taxon>Myxococcia</taxon>
        <taxon>Myxococcales</taxon>
        <taxon>Cystobacterineae</taxon>
        <taxon>Myxococcaceae</taxon>
        <taxon>Myxococcus</taxon>
    </lineage>
</organism>
<dbReference type="RefSeq" id="WP_141643795.1">
    <property type="nucleotide sequence ID" value="NZ_VIFM01000066.1"/>
</dbReference>
<dbReference type="Proteomes" id="UP000315369">
    <property type="component" value="Unassembled WGS sequence"/>
</dbReference>
<dbReference type="PROSITE" id="PS50005">
    <property type="entry name" value="TPR"/>
    <property type="match status" value="1"/>
</dbReference>
<dbReference type="AlphaFoldDB" id="A0A540WZW3"/>
<evidence type="ECO:0000313" key="5">
    <source>
        <dbReference type="Proteomes" id="UP000315369"/>
    </source>
</evidence>
<dbReference type="InterPro" id="IPR011723">
    <property type="entry name" value="Znf/thioredoxin_put"/>
</dbReference>
<dbReference type="InterPro" id="IPR011990">
    <property type="entry name" value="TPR-like_helical_dom_sf"/>
</dbReference>
<feature type="region of interest" description="Disordered" evidence="2">
    <location>
        <begin position="39"/>
        <end position="98"/>
    </location>
</feature>